<dbReference type="Pfam" id="PF00571">
    <property type="entry name" value="CBS"/>
    <property type="match status" value="2"/>
</dbReference>
<dbReference type="PANTHER" id="PTHR22777">
    <property type="entry name" value="HEMOLYSIN-RELATED"/>
    <property type="match status" value="1"/>
</dbReference>
<dbReference type="FunFam" id="3.10.580.10:FF:000002">
    <property type="entry name" value="Magnesium/cobalt efflux protein CorC"/>
    <property type="match status" value="1"/>
</dbReference>
<feature type="domain" description="CBS" evidence="12">
    <location>
        <begin position="226"/>
        <end position="286"/>
    </location>
</feature>
<sequence>MDDPSPSLFLIASIMDWTPEWFYILNGTLMVVLLIMSALISGSEVAFFSLSHDDLAKCKASNQPAEQTIISLLKDPKRLLATILILNNFINVGIVTLSTFVTWEIFGTKETEGLMVVILTAIVTFLIVFYGEIVPKVYANQNNLSFATRMAPFLSVAGKFFSPLSWLLMSSSNIIEKRVKQKGFSISVDELHQALEITSNKDTTEEERGILKGIVNFGTLSVRQVMKSRLDITAFDIEEDYHVLMDQINKNGFSRIPVYRDTIDKIEGILYVKDLLPYIEKDEHFEWQKLLRPGFFVPESKKVDSLLKDFQEKRVHMAIVVDEYGGTSGLITLEDVIEEIVGEISDEFDEDFDIAYNKLDDNTFVFEGKTSLNDFGKIINEDPSYFDEVKGESESIGGLLLEINSKLPRAGEKILFKKYVFTAVSVDNKRIKRVRVFIKRDEPFHTN</sequence>
<dbReference type="Proteomes" id="UP000611723">
    <property type="component" value="Unassembled WGS sequence"/>
</dbReference>
<keyword evidence="4 10" id="KW-0812">Transmembrane</keyword>
<dbReference type="PROSITE" id="PS51371">
    <property type="entry name" value="CBS"/>
    <property type="match status" value="2"/>
</dbReference>
<keyword evidence="6 10" id="KW-1133">Transmembrane helix</keyword>
<dbReference type="InterPro" id="IPR044751">
    <property type="entry name" value="Ion_transp-like_CBS"/>
</dbReference>
<dbReference type="PROSITE" id="PS51846">
    <property type="entry name" value="CNNM"/>
    <property type="match status" value="1"/>
</dbReference>
<keyword evidence="3" id="KW-1003">Cell membrane</keyword>
<proteinExistence type="inferred from homology"/>
<feature type="domain" description="CNNM transmembrane" evidence="13">
    <location>
        <begin position="19"/>
        <end position="207"/>
    </location>
</feature>
<dbReference type="PANTHER" id="PTHR22777:SF32">
    <property type="entry name" value="UPF0053 INNER MEMBRANE PROTEIN YFJD"/>
    <property type="match status" value="1"/>
</dbReference>
<keyword evidence="8 10" id="KW-0472">Membrane</keyword>
<organism evidence="14 15">
    <name type="scientific">Marivirga aurantiaca</name>
    <dbReference type="NCBI Taxonomy" id="2802615"/>
    <lineage>
        <taxon>Bacteria</taxon>
        <taxon>Pseudomonadati</taxon>
        <taxon>Bacteroidota</taxon>
        <taxon>Cytophagia</taxon>
        <taxon>Cytophagales</taxon>
        <taxon>Marivirgaceae</taxon>
        <taxon>Marivirga</taxon>
    </lineage>
</organism>
<evidence type="ECO:0000256" key="9">
    <source>
        <dbReference type="PROSITE-ProRule" id="PRU00703"/>
    </source>
</evidence>
<evidence type="ECO:0000259" key="12">
    <source>
        <dbReference type="PROSITE" id="PS51371"/>
    </source>
</evidence>
<feature type="transmembrane region" description="Helical" evidence="11">
    <location>
        <begin position="21"/>
        <end position="40"/>
    </location>
</feature>
<dbReference type="InterPro" id="IPR005170">
    <property type="entry name" value="Transptr-assoc_dom"/>
</dbReference>
<dbReference type="Pfam" id="PF01595">
    <property type="entry name" value="CNNM"/>
    <property type="match status" value="1"/>
</dbReference>
<feature type="domain" description="CBS" evidence="12">
    <location>
        <begin position="290"/>
        <end position="347"/>
    </location>
</feature>
<feature type="transmembrane region" description="Helical" evidence="11">
    <location>
        <begin position="150"/>
        <end position="169"/>
    </location>
</feature>
<evidence type="ECO:0000256" key="5">
    <source>
        <dbReference type="ARBA" id="ARBA00022737"/>
    </source>
</evidence>
<dbReference type="EMBL" id="JAEQBW010000005">
    <property type="protein sequence ID" value="MBK6265997.1"/>
    <property type="molecule type" value="Genomic_DNA"/>
</dbReference>
<dbReference type="CDD" id="cd04590">
    <property type="entry name" value="CBS_pair_CorC_HlyC_assoc"/>
    <property type="match status" value="1"/>
</dbReference>
<dbReference type="InterPro" id="IPR000644">
    <property type="entry name" value="CBS_dom"/>
</dbReference>
<gene>
    <name evidence="14" type="primary">gldE</name>
    <name evidence="14" type="ORF">JKA74_13220</name>
</gene>
<evidence type="ECO:0000256" key="8">
    <source>
        <dbReference type="ARBA" id="ARBA00023136"/>
    </source>
</evidence>
<dbReference type="GO" id="GO:0005886">
    <property type="term" value="C:plasma membrane"/>
    <property type="evidence" value="ECO:0007669"/>
    <property type="project" value="UniProtKB-SubCell"/>
</dbReference>
<evidence type="ECO:0000256" key="10">
    <source>
        <dbReference type="PROSITE-ProRule" id="PRU01193"/>
    </source>
</evidence>
<name>A0A934X003_9BACT</name>
<evidence type="ECO:0000313" key="15">
    <source>
        <dbReference type="Proteomes" id="UP000611723"/>
    </source>
</evidence>
<comment type="similarity">
    <text evidence="2">Belongs to the UPF0053 family.</text>
</comment>
<dbReference type="RefSeq" id="WP_201431669.1">
    <property type="nucleotide sequence ID" value="NZ_JAEQBW010000005.1"/>
</dbReference>
<keyword evidence="5" id="KW-0677">Repeat</keyword>
<evidence type="ECO:0000256" key="7">
    <source>
        <dbReference type="ARBA" id="ARBA00023122"/>
    </source>
</evidence>
<evidence type="ECO:0000256" key="3">
    <source>
        <dbReference type="ARBA" id="ARBA00022475"/>
    </source>
</evidence>
<dbReference type="Gene3D" id="3.30.465.10">
    <property type="match status" value="1"/>
</dbReference>
<dbReference type="AlphaFoldDB" id="A0A934X003"/>
<comment type="subcellular location">
    <subcellularLocation>
        <location evidence="1">Cell membrane</location>
        <topology evidence="1">Multi-pass membrane protein</topology>
    </subcellularLocation>
</comment>
<dbReference type="SUPFAM" id="SSF56176">
    <property type="entry name" value="FAD-binding/transporter-associated domain-like"/>
    <property type="match status" value="1"/>
</dbReference>
<dbReference type="Gene3D" id="3.10.580.10">
    <property type="entry name" value="CBS-domain"/>
    <property type="match status" value="1"/>
</dbReference>
<dbReference type="InterPro" id="IPR019862">
    <property type="entry name" value="Motility-assoc_prot_GldE"/>
</dbReference>
<comment type="caution">
    <text evidence="14">The sequence shown here is derived from an EMBL/GenBank/DDBJ whole genome shotgun (WGS) entry which is preliminary data.</text>
</comment>
<feature type="transmembrane region" description="Helical" evidence="11">
    <location>
        <begin position="113"/>
        <end position="130"/>
    </location>
</feature>
<keyword evidence="7 9" id="KW-0129">CBS domain</keyword>
<dbReference type="Pfam" id="PF03471">
    <property type="entry name" value="CorC_HlyC"/>
    <property type="match status" value="1"/>
</dbReference>
<keyword evidence="15" id="KW-1185">Reference proteome</keyword>
<evidence type="ECO:0000256" key="6">
    <source>
        <dbReference type="ARBA" id="ARBA00022989"/>
    </source>
</evidence>
<evidence type="ECO:0000256" key="4">
    <source>
        <dbReference type="ARBA" id="ARBA00022692"/>
    </source>
</evidence>
<feature type="transmembrane region" description="Helical" evidence="11">
    <location>
        <begin position="79"/>
        <end position="101"/>
    </location>
</feature>
<evidence type="ECO:0000256" key="11">
    <source>
        <dbReference type="SAM" id="Phobius"/>
    </source>
</evidence>
<dbReference type="InterPro" id="IPR016169">
    <property type="entry name" value="FAD-bd_PCMH_sub2"/>
</dbReference>
<reference evidence="14" key="1">
    <citation type="submission" date="2021-01" db="EMBL/GenBank/DDBJ databases">
        <title>Marivirga aurantiaca sp. nov., isolated from intertidal surface sediments.</title>
        <authorList>
            <person name="Zhang M."/>
        </authorList>
    </citation>
    <scope>NUCLEOTIDE SEQUENCE</scope>
    <source>
        <strain evidence="14">S37H4</strain>
    </source>
</reference>
<dbReference type="SMART" id="SM01091">
    <property type="entry name" value="CorC_HlyC"/>
    <property type="match status" value="1"/>
</dbReference>
<accession>A0A934X003</accession>
<evidence type="ECO:0000313" key="14">
    <source>
        <dbReference type="EMBL" id="MBK6265997.1"/>
    </source>
</evidence>
<dbReference type="GO" id="GO:0050660">
    <property type="term" value="F:flavin adenine dinucleotide binding"/>
    <property type="evidence" value="ECO:0007669"/>
    <property type="project" value="InterPro"/>
</dbReference>
<evidence type="ECO:0000259" key="13">
    <source>
        <dbReference type="PROSITE" id="PS51846"/>
    </source>
</evidence>
<dbReference type="InterPro" id="IPR002550">
    <property type="entry name" value="CNNM"/>
</dbReference>
<protein>
    <submittedName>
        <fullName evidence="14">Gliding motility-associated protein GldE</fullName>
    </submittedName>
</protein>
<evidence type="ECO:0000256" key="2">
    <source>
        <dbReference type="ARBA" id="ARBA00006337"/>
    </source>
</evidence>
<dbReference type="SUPFAM" id="SSF54631">
    <property type="entry name" value="CBS-domain pair"/>
    <property type="match status" value="1"/>
</dbReference>
<dbReference type="NCBIfam" id="TIGR03520">
    <property type="entry name" value="GldE"/>
    <property type="match status" value="1"/>
</dbReference>
<dbReference type="InterPro" id="IPR046342">
    <property type="entry name" value="CBS_dom_sf"/>
</dbReference>
<dbReference type="InterPro" id="IPR036318">
    <property type="entry name" value="FAD-bd_PCMH-like_sf"/>
</dbReference>
<evidence type="ECO:0000256" key="1">
    <source>
        <dbReference type="ARBA" id="ARBA00004651"/>
    </source>
</evidence>